<evidence type="ECO:0000256" key="9">
    <source>
        <dbReference type="ARBA" id="ARBA00025948"/>
    </source>
</evidence>
<accession>A0A402A4S2</accession>
<dbReference type="GO" id="GO:0002098">
    <property type="term" value="P:tRNA wobble uridine modification"/>
    <property type="evidence" value="ECO:0007669"/>
    <property type="project" value="InterPro"/>
</dbReference>
<dbReference type="HAMAP" id="MF_00129">
    <property type="entry name" value="MnmG_GidA"/>
    <property type="match status" value="1"/>
</dbReference>
<comment type="cofactor">
    <cofactor evidence="1 11">
        <name>FAD</name>
        <dbReference type="ChEBI" id="CHEBI:57692"/>
    </cofactor>
</comment>
<dbReference type="FunFam" id="3.50.50.60:FF:000002">
    <property type="entry name" value="tRNA uridine 5-carboxymethylaminomethyl modification enzyme MnmG"/>
    <property type="match status" value="1"/>
</dbReference>
<dbReference type="InterPro" id="IPR004416">
    <property type="entry name" value="MnmG"/>
</dbReference>
<feature type="binding site" evidence="11">
    <location>
        <begin position="313"/>
        <end position="327"/>
    </location>
    <ligand>
        <name>NAD(+)</name>
        <dbReference type="ChEBI" id="CHEBI:57540"/>
    </ligand>
</feature>
<dbReference type="InterPro" id="IPR026904">
    <property type="entry name" value="MnmG_C"/>
</dbReference>
<dbReference type="PANTHER" id="PTHR11806:SF0">
    <property type="entry name" value="PROTEIN MTO1 HOMOLOG, MITOCHONDRIAL"/>
    <property type="match status" value="1"/>
</dbReference>
<dbReference type="Gene3D" id="3.50.50.60">
    <property type="entry name" value="FAD/NAD(P)-binding domain"/>
    <property type="match status" value="2"/>
</dbReference>
<dbReference type="GO" id="GO:0030488">
    <property type="term" value="P:tRNA methylation"/>
    <property type="evidence" value="ECO:0007669"/>
    <property type="project" value="TreeGrafter"/>
</dbReference>
<protein>
    <recommendedName>
        <fullName evidence="4 11">tRNA uridine 5-carboxymethylaminomethyl modification enzyme MnmG</fullName>
    </recommendedName>
    <alternativeName>
        <fullName evidence="10 11">Glucose-inhibited division protein A</fullName>
    </alternativeName>
</protein>
<evidence type="ECO:0000256" key="4">
    <source>
        <dbReference type="ARBA" id="ARBA00020461"/>
    </source>
</evidence>
<dbReference type="InterPro" id="IPR020595">
    <property type="entry name" value="MnmG-rel_CS"/>
</dbReference>
<dbReference type="NCBIfam" id="TIGR00136">
    <property type="entry name" value="mnmG_gidA"/>
    <property type="match status" value="1"/>
</dbReference>
<comment type="caution">
    <text evidence="13">The sequence shown here is derived from an EMBL/GenBank/DDBJ whole genome shotgun (WGS) entry which is preliminary data.</text>
</comment>
<evidence type="ECO:0000256" key="5">
    <source>
        <dbReference type="ARBA" id="ARBA00022630"/>
    </source>
</evidence>
<comment type="subunit">
    <text evidence="9 11">Homodimer. Heterotetramer of two MnmE and two MnmG subunits.</text>
</comment>
<feature type="domain" description="tRNA uridine 5-carboxymethylaminomethyl modification enzyme C-terminal subdomain" evidence="12">
    <location>
        <begin position="608"/>
        <end position="679"/>
    </location>
</feature>
<dbReference type="InterPro" id="IPR040131">
    <property type="entry name" value="MnmG_N"/>
</dbReference>
<dbReference type="AlphaFoldDB" id="A0A402A4S2"/>
<organism evidence="13 14">
    <name type="scientific">Tengunoibacter tsumagoiensis</name>
    <dbReference type="NCBI Taxonomy" id="2014871"/>
    <lineage>
        <taxon>Bacteria</taxon>
        <taxon>Bacillati</taxon>
        <taxon>Chloroflexota</taxon>
        <taxon>Ktedonobacteria</taxon>
        <taxon>Ktedonobacterales</taxon>
        <taxon>Dictyobacteraceae</taxon>
        <taxon>Tengunoibacter</taxon>
    </lineage>
</organism>
<dbReference type="Gene3D" id="1.10.150.570">
    <property type="entry name" value="GidA associated domain, C-terminal subdomain"/>
    <property type="match status" value="1"/>
</dbReference>
<keyword evidence="5 11" id="KW-0285">Flavoprotein</keyword>
<dbReference type="InterPro" id="IPR049312">
    <property type="entry name" value="GIDA_C_N"/>
</dbReference>
<dbReference type="InterPro" id="IPR036188">
    <property type="entry name" value="FAD/NAD-bd_sf"/>
</dbReference>
<dbReference type="InterPro" id="IPR044920">
    <property type="entry name" value="MnmG_C_subdom_sf"/>
</dbReference>
<evidence type="ECO:0000256" key="1">
    <source>
        <dbReference type="ARBA" id="ARBA00001974"/>
    </source>
</evidence>
<dbReference type="Pfam" id="PF01134">
    <property type="entry name" value="GIDA"/>
    <property type="match status" value="1"/>
</dbReference>
<proteinExistence type="inferred from homology"/>
<evidence type="ECO:0000313" key="13">
    <source>
        <dbReference type="EMBL" id="GCE14100.1"/>
    </source>
</evidence>
<dbReference type="InterPro" id="IPR047001">
    <property type="entry name" value="MnmG_C_subdom"/>
</dbReference>
<evidence type="ECO:0000256" key="11">
    <source>
        <dbReference type="HAMAP-Rule" id="MF_00129"/>
    </source>
</evidence>
<gene>
    <name evidence="11 13" type="primary">mnmG</name>
    <name evidence="11" type="synonym">gidA</name>
    <name evidence="13" type="ORF">KTT_39590</name>
</gene>
<evidence type="ECO:0000256" key="10">
    <source>
        <dbReference type="ARBA" id="ARBA00031800"/>
    </source>
</evidence>
<keyword evidence="11" id="KW-0963">Cytoplasm</keyword>
<dbReference type="Pfam" id="PF21680">
    <property type="entry name" value="GIDA_C_1st"/>
    <property type="match status" value="1"/>
</dbReference>
<dbReference type="EMBL" id="BIFR01000001">
    <property type="protein sequence ID" value="GCE14100.1"/>
    <property type="molecule type" value="Genomic_DNA"/>
</dbReference>
<dbReference type="Proteomes" id="UP000287352">
    <property type="component" value="Unassembled WGS sequence"/>
</dbReference>
<evidence type="ECO:0000259" key="12">
    <source>
        <dbReference type="SMART" id="SM01228"/>
    </source>
</evidence>
<comment type="function">
    <text evidence="2 11">NAD-binding protein involved in the addition of a carboxymethylaminomethyl (cmnm) group at the wobble position (U34) of certain tRNAs, forming tRNA-cmnm(5)s(2)U34.</text>
</comment>
<comment type="caution">
    <text evidence="11">Lacks conserved residue(s) required for the propagation of feature annotation.</text>
</comment>
<dbReference type="GO" id="GO:0005829">
    <property type="term" value="C:cytosol"/>
    <property type="evidence" value="ECO:0007669"/>
    <property type="project" value="TreeGrafter"/>
</dbReference>
<keyword evidence="7 11" id="KW-0274">FAD</keyword>
<name>A0A402A4S2_9CHLR</name>
<evidence type="ECO:0000313" key="14">
    <source>
        <dbReference type="Proteomes" id="UP000287352"/>
    </source>
</evidence>
<dbReference type="PANTHER" id="PTHR11806">
    <property type="entry name" value="GLUCOSE INHIBITED DIVISION PROTEIN A"/>
    <property type="match status" value="1"/>
</dbReference>
<dbReference type="SMART" id="SM01228">
    <property type="entry name" value="GIDA_assoc_3"/>
    <property type="match status" value="1"/>
</dbReference>
<dbReference type="InterPro" id="IPR002218">
    <property type="entry name" value="MnmG-rel"/>
</dbReference>
<evidence type="ECO:0000256" key="6">
    <source>
        <dbReference type="ARBA" id="ARBA00022694"/>
    </source>
</evidence>
<dbReference type="PROSITE" id="PS01281">
    <property type="entry name" value="GIDA_2"/>
    <property type="match status" value="1"/>
</dbReference>
<sequence length="691" mass="76951">MNAMVNTVERSPEQLLRGSYEVIVVGAGHAGCEAALACARMGRKTLLLTMNLDSVALMPCNPSMGGPAKGHLIKEIDALGGEIGRNTDRTFIQVRLLNTSKGPAVQALRAQCDKQAYRLAMKYVLESQPNLELKQATITHLLSTRGDDGRPQLTGVITNNGWQYEASSIVLTTGTFINGRLVVGEKTQPGGRAGEGPALGISDSLRDFGLEVRRFKTGTPPRIDARTIDFSKTEMQPGSRVPLYFSRDLSAREDVQLPGGRPNPIYPTTDEDLHGWRPQLPCYLVRTTEQTHQVIRDNLHRSPLYTGVIEGIGPRYCPSIEDKIVRFADKISHQIFLEPEGWRTGEVYVQGMNTSLPEDVQLAMLRSIPALEKAEIMRVGYAVEYDYVPPHQLLPSMQVKGVRGLFLAGQINGTSGYEEAAAQGIMAGINAALSARGEEPFVLGRHEAYLGVLIDDLVTRPLSEPYRLHTSRAEHRLLLRPESADLRLSDYAYRFGLIDEARYLQVVEKRAAIEQTIEKLGNLTFTSSRFVEACAQEVGIQPLGQMLSAQELLRRPEVNYQQITQLARKVEEGRAASVESEHTDGNEQIVAPLLDLPEDTAEEIELQVKYENYIRKQEQMVHRTRRLEEMKIPETIDYQAVLHLRTEARQKLIRTQPRTVGQASRVEGVTPADVAILMIYIEKLRAVRASS</sequence>
<feature type="binding site" evidence="11">
    <location>
        <begin position="26"/>
        <end position="31"/>
    </location>
    <ligand>
        <name>FAD</name>
        <dbReference type="ChEBI" id="CHEBI:57692"/>
    </ligand>
</feature>
<evidence type="ECO:0000256" key="8">
    <source>
        <dbReference type="ARBA" id="ARBA00023027"/>
    </source>
</evidence>
<keyword evidence="8 11" id="KW-0520">NAD</keyword>
<comment type="similarity">
    <text evidence="3 11">Belongs to the MnmG family.</text>
</comment>
<evidence type="ECO:0000256" key="3">
    <source>
        <dbReference type="ARBA" id="ARBA00007653"/>
    </source>
</evidence>
<reference evidence="14" key="1">
    <citation type="submission" date="2018-12" db="EMBL/GenBank/DDBJ databases">
        <title>Tengunoibacter tsumagoiensis gen. nov., sp. nov., Dictyobacter kobayashii sp. nov., D. alpinus sp. nov., and D. joshuensis sp. nov. and description of Dictyobacteraceae fam. nov. within the order Ktedonobacterales isolated from Tengu-no-mugimeshi.</title>
        <authorList>
            <person name="Wang C.M."/>
            <person name="Zheng Y."/>
            <person name="Sakai Y."/>
            <person name="Toyoda A."/>
            <person name="Minakuchi Y."/>
            <person name="Abe K."/>
            <person name="Yokota A."/>
            <person name="Yabe S."/>
        </authorList>
    </citation>
    <scope>NUCLEOTIDE SEQUENCE [LARGE SCALE GENOMIC DNA]</scope>
    <source>
        <strain evidence="14">Uno3</strain>
    </source>
</reference>
<dbReference type="Pfam" id="PF13932">
    <property type="entry name" value="SAM_GIDA_C"/>
    <property type="match status" value="1"/>
</dbReference>
<dbReference type="Gene3D" id="1.10.10.1800">
    <property type="entry name" value="tRNA uridine 5-carboxymethylaminomethyl modification enzyme MnmG/GidA"/>
    <property type="match status" value="1"/>
</dbReference>
<evidence type="ECO:0000256" key="2">
    <source>
        <dbReference type="ARBA" id="ARBA00003717"/>
    </source>
</evidence>
<dbReference type="GO" id="GO:0050660">
    <property type="term" value="F:flavin adenine dinucleotide binding"/>
    <property type="evidence" value="ECO:0007669"/>
    <property type="project" value="UniProtKB-UniRule"/>
</dbReference>
<dbReference type="PROSITE" id="PS01280">
    <property type="entry name" value="GIDA_1"/>
    <property type="match status" value="1"/>
</dbReference>
<keyword evidence="14" id="KW-1185">Reference proteome</keyword>
<evidence type="ECO:0000256" key="7">
    <source>
        <dbReference type="ARBA" id="ARBA00022827"/>
    </source>
</evidence>
<comment type="subcellular location">
    <subcellularLocation>
        <location evidence="11">Cytoplasm</location>
    </subcellularLocation>
</comment>
<dbReference type="FunFam" id="1.10.150.570:FF:000001">
    <property type="entry name" value="tRNA uridine 5-carboxymethylaminomethyl modification enzyme MnmG"/>
    <property type="match status" value="1"/>
</dbReference>
<keyword evidence="6 11" id="KW-0819">tRNA processing</keyword>
<dbReference type="SUPFAM" id="SSF51905">
    <property type="entry name" value="FAD/NAD(P)-binding domain"/>
    <property type="match status" value="1"/>
</dbReference>